<dbReference type="InterPro" id="IPR011990">
    <property type="entry name" value="TPR-like_helical_dom_sf"/>
</dbReference>
<keyword evidence="5" id="KW-0804">Transcription</keyword>
<dbReference type="PANTHER" id="PTHR35807">
    <property type="entry name" value="TRANSCRIPTIONAL REGULATOR REDD-RELATED"/>
    <property type="match status" value="1"/>
</dbReference>
<dbReference type="InterPro" id="IPR051677">
    <property type="entry name" value="AfsR-DnrI-RedD_regulator"/>
</dbReference>
<dbReference type="Gene3D" id="1.10.10.10">
    <property type="entry name" value="Winged helix-like DNA-binding domain superfamily/Winged helix DNA-binding domain"/>
    <property type="match status" value="1"/>
</dbReference>
<proteinExistence type="inferred from homology"/>
<dbReference type="Gene3D" id="1.25.40.10">
    <property type="entry name" value="Tetratricopeptide repeat domain"/>
    <property type="match status" value="1"/>
</dbReference>
<dbReference type="InterPro" id="IPR001867">
    <property type="entry name" value="OmpR/PhoB-type_DNA-bd"/>
</dbReference>
<keyword evidence="3" id="KW-0805">Transcription regulation</keyword>
<evidence type="ECO:0000256" key="5">
    <source>
        <dbReference type="ARBA" id="ARBA00023163"/>
    </source>
</evidence>
<organism evidence="8 9">
    <name type="scientific">Streptomyces venezuelae</name>
    <dbReference type="NCBI Taxonomy" id="54571"/>
    <lineage>
        <taxon>Bacteria</taxon>
        <taxon>Bacillati</taxon>
        <taxon>Actinomycetota</taxon>
        <taxon>Actinomycetes</taxon>
        <taxon>Kitasatosporales</taxon>
        <taxon>Streptomycetaceae</taxon>
        <taxon>Streptomyces</taxon>
    </lineage>
</organism>
<evidence type="ECO:0000256" key="2">
    <source>
        <dbReference type="ARBA" id="ARBA00023012"/>
    </source>
</evidence>
<feature type="domain" description="OmpR/PhoB-type" evidence="7">
    <location>
        <begin position="14"/>
        <end position="121"/>
    </location>
</feature>
<sequence length="285" mass="31464">MNIDHLVIETVGRGSVITYRPVDVRLSIELLGSTQVTVGNQTRSLGANRVRTLLAVLAFTPGEVVSVDLLMEELATDQDSKNPKNALQANMRRLRTSLEDMTGVPGNLLVRTSANSYLLDLSRDAVDAHRFDDLAARGSALLHDSPHEAARLLDEALRLWRGQALADVAGGLTCIAHANRLAGRRLGALEDLYEARLSIGREAAVVSALEQLACEHPERERMSELLMLALYRVGRQGDALAVFQRVRAWLNTELGLEPRKRMRRIQEAILMQDPAIDTGMVFADR</sequence>
<dbReference type="PROSITE" id="PS51755">
    <property type="entry name" value="OMPR_PHOB"/>
    <property type="match status" value="1"/>
</dbReference>
<evidence type="ECO:0000313" key="9">
    <source>
        <dbReference type="Proteomes" id="UP000324101"/>
    </source>
</evidence>
<accession>A0A5P2DWR2</accession>
<dbReference type="Pfam" id="PF03704">
    <property type="entry name" value="BTAD"/>
    <property type="match status" value="1"/>
</dbReference>
<name>A0A5P2DWR2_STRVZ</name>
<keyword evidence="2" id="KW-0902">Two-component regulatory system</keyword>
<keyword evidence="4 6" id="KW-0238">DNA-binding</keyword>
<dbReference type="OrthoDB" id="4336084at2"/>
<dbReference type="SUPFAM" id="SSF46894">
    <property type="entry name" value="C-terminal effector domain of the bipartite response regulators"/>
    <property type="match status" value="1"/>
</dbReference>
<evidence type="ECO:0000256" key="3">
    <source>
        <dbReference type="ARBA" id="ARBA00023015"/>
    </source>
</evidence>
<dbReference type="InterPro" id="IPR036388">
    <property type="entry name" value="WH-like_DNA-bd_sf"/>
</dbReference>
<dbReference type="InterPro" id="IPR016032">
    <property type="entry name" value="Sig_transdc_resp-reg_C-effctor"/>
</dbReference>
<dbReference type="SUPFAM" id="SSF48452">
    <property type="entry name" value="TPR-like"/>
    <property type="match status" value="1"/>
</dbReference>
<evidence type="ECO:0000256" key="4">
    <source>
        <dbReference type="ARBA" id="ARBA00023125"/>
    </source>
</evidence>
<dbReference type="GO" id="GO:0006355">
    <property type="term" value="P:regulation of DNA-templated transcription"/>
    <property type="evidence" value="ECO:0007669"/>
    <property type="project" value="InterPro"/>
</dbReference>
<comment type="similarity">
    <text evidence="1">Belongs to the AfsR/DnrI/RedD regulatory family.</text>
</comment>
<reference evidence="8 9" key="1">
    <citation type="submission" date="2018-05" db="EMBL/GenBank/DDBJ databases">
        <title>Streptomyces venezuelae.</title>
        <authorList>
            <person name="Kim W."/>
            <person name="Lee N."/>
            <person name="Cho B.-K."/>
        </authorList>
    </citation>
    <scope>NUCLEOTIDE SEQUENCE [LARGE SCALE GENOMIC DNA]</scope>
    <source>
        <strain evidence="8 9">ATCC 21018</strain>
    </source>
</reference>
<evidence type="ECO:0000256" key="6">
    <source>
        <dbReference type="PROSITE-ProRule" id="PRU01091"/>
    </source>
</evidence>
<evidence type="ECO:0000256" key="1">
    <source>
        <dbReference type="ARBA" id="ARBA00005820"/>
    </source>
</evidence>
<gene>
    <name evidence="8" type="ORF">DEJ51_25310</name>
</gene>
<dbReference type="GO" id="GO:0000160">
    <property type="term" value="P:phosphorelay signal transduction system"/>
    <property type="evidence" value="ECO:0007669"/>
    <property type="project" value="UniProtKB-KW"/>
</dbReference>
<dbReference type="CDD" id="cd15831">
    <property type="entry name" value="BTAD"/>
    <property type="match status" value="1"/>
</dbReference>
<dbReference type="InterPro" id="IPR005158">
    <property type="entry name" value="BTAD"/>
</dbReference>
<dbReference type="Proteomes" id="UP000324101">
    <property type="component" value="Chromosome"/>
</dbReference>
<evidence type="ECO:0000313" key="8">
    <source>
        <dbReference type="EMBL" id="QES57089.1"/>
    </source>
</evidence>
<dbReference type="AlphaFoldDB" id="A0A5P2DWR2"/>
<evidence type="ECO:0000259" key="7">
    <source>
        <dbReference type="PROSITE" id="PS51755"/>
    </source>
</evidence>
<protein>
    <submittedName>
        <fullName evidence="8">SARP family transcriptional regulator</fullName>
    </submittedName>
</protein>
<feature type="DNA-binding region" description="OmpR/PhoB-type" evidence="6">
    <location>
        <begin position="14"/>
        <end position="121"/>
    </location>
</feature>
<dbReference type="PANTHER" id="PTHR35807:SF1">
    <property type="entry name" value="TRANSCRIPTIONAL REGULATOR REDD"/>
    <property type="match status" value="1"/>
</dbReference>
<dbReference type="SMART" id="SM01043">
    <property type="entry name" value="BTAD"/>
    <property type="match status" value="1"/>
</dbReference>
<dbReference type="GO" id="GO:0003677">
    <property type="term" value="F:DNA binding"/>
    <property type="evidence" value="ECO:0007669"/>
    <property type="project" value="UniProtKB-UniRule"/>
</dbReference>
<dbReference type="Pfam" id="PF00486">
    <property type="entry name" value="Trans_reg_C"/>
    <property type="match status" value="1"/>
</dbReference>
<dbReference type="EMBL" id="CP029189">
    <property type="protein sequence ID" value="QES57089.1"/>
    <property type="molecule type" value="Genomic_DNA"/>
</dbReference>